<dbReference type="EMBL" id="JBCEZU010000013">
    <property type="protein sequence ID" value="KAK9539648.1"/>
    <property type="molecule type" value="Genomic_DNA"/>
</dbReference>
<protein>
    <submittedName>
        <fullName evidence="1">Uncharacterized protein</fullName>
    </submittedName>
</protein>
<dbReference type="AlphaFoldDB" id="A0AAW1FZ63"/>
<name>A0AAW1FZ63_ZOAVI</name>
<gene>
    <name evidence="1" type="ORF">VZT92_002151</name>
</gene>
<proteinExistence type="predicted"/>
<reference evidence="1 2" key="1">
    <citation type="journal article" date="2024" name="Genome Biol. Evol.">
        <title>Chromosome-level genome assembly of the viviparous eelpout Zoarces viviparus.</title>
        <authorList>
            <person name="Fuhrmann N."/>
            <person name="Brasseur M.V."/>
            <person name="Bakowski C.E."/>
            <person name="Podsiadlowski L."/>
            <person name="Prost S."/>
            <person name="Krehenwinkel H."/>
            <person name="Mayer C."/>
        </authorList>
    </citation>
    <scope>NUCLEOTIDE SEQUENCE [LARGE SCALE GENOMIC DNA]</scope>
    <source>
        <strain evidence="1">NO-MEL_2022_Ind0_liver</strain>
    </source>
</reference>
<evidence type="ECO:0000313" key="1">
    <source>
        <dbReference type="EMBL" id="KAK9539648.1"/>
    </source>
</evidence>
<evidence type="ECO:0000313" key="2">
    <source>
        <dbReference type="Proteomes" id="UP001488805"/>
    </source>
</evidence>
<dbReference type="Proteomes" id="UP001488805">
    <property type="component" value="Unassembled WGS sequence"/>
</dbReference>
<organism evidence="1 2">
    <name type="scientific">Zoarces viviparus</name>
    <name type="common">Viviparous eelpout</name>
    <name type="synonym">Blennius viviparus</name>
    <dbReference type="NCBI Taxonomy" id="48416"/>
    <lineage>
        <taxon>Eukaryota</taxon>
        <taxon>Metazoa</taxon>
        <taxon>Chordata</taxon>
        <taxon>Craniata</taxon>
        <taxon>Vertebrata</taxon>
        <taxon>Euteleostomi</taxon>
        <taxon>Actinopterygii</taxon>
        <taxon>Neopterygii</taxon>
        <taxon>Teleostei</taxon>
        <taxon>Neoteleostei</taxon>
        <taxon>Acanthomorphata</taxon>
        <taxon>Eupercaria</taxon>
        <taxon>Perciformes</taxon>
        <taxon>Cottioidei</taxon>
        <taxon>Zoarcales</taxon>
        <taxon>Zoarcidae</taxon>
        <taxon>Zoarcinae</taxon>
        <taxon>Zoarces</taxon>
    </lineage>
</organism>
<comment type="caution">
    <text evidence="1">The sequence shown here is derived from an EMBL/GenBank/DDBJ whole genome shotgun (WGS) entry which is preliminary data.</text>
</comment>
<accession>A0AAW1FZ63</accession>
<sequence>MAVLRRGPVLIFSGLKTVFNFNNLVQQPASSRSLIIRCQQLFLILKFDAGLQRDCGFDASFQSGPASWLFTVVVLLRRQPRSLLPETLCPVVLCCPKERFCLSV</sequence>
<keyword evidence="2" id="KW-1185">Reference proteome</keyword>